<evidence type="ECO:0000313" key="4">
    <source>
        <dbReference type="Proteomes" id="UP000557307"/>
    </source>
</evidence>
<accession>A0A840TNJ0</accession>
<gene>
    <name evidence="3" type="ORF">HNQ92_001453</name>
</gene>
<feature type="chain" id="PRO_5032825712" description="Outer membrane protein beta-barrel domain-containing protein" evidence="1">
    <location>
        <begin position="25"/>
        <end position="225"/>
    </location>
</feature>
<keyword evidence="1" id="KW-0732">Signal</keyword>
<feature type="signal peptide" evidence="1">
    <location>
        <begin position="1"/>
        <end position="24"/>
    </location>
</feature>
<evidence type="ECO:0000313" key="3">
    <source>
        <dbReference type="EMBL" id="MBB5283327.1"/>
    </source>
</evidence>
<dbReference type="Proteomes" id="UP000557307">
    <property type="component" value="Unassembled WGS sequence"/>
</dbReference>
<sequence length="225" mass="24272">MKLTKTRILFFVAILIATSQVATAQRSFRFGVKGGANLSLLKGNDVFAASSANPSIRIGENTTRLTGFVGGVFARFGNSLYLQPELLLSQKGGTFNVYRDGLTNDRNEVDVRFTNLDVPVMVGIRIGQVLRLNAGPVASLQLAQNGGLREALNEVGAVSVRDNFNRAALGYQAGVGFDIGNLSLDLRYEGNVTNIVDVNTNNSNLNSQLQRKGNLWQATVGFAIF</sequence>
<feature type="domain" description="Outer membrane protein beta-barrel" evidence="2">
    <location>
        <begin position="24"/>
        <end position="195"/>
    </location>
</feature>
<reference evidence="3 4" key="1">
    <citation type="submission" date="2020-08" db="EMBL/GenBank/DDBJ databases">
        <title>Genomic Encyclopedia of Type Strains, Phase IV (KMG-IV): sequencing the most valuable type-strain genomes for metagenomic binning, comparative biology and taxonomic classification.</title>
        <authorList>
            <person name="Goeker M."/>
        </authorList>
    </citation>
    <scope>NUCLEOTIDE SEQUENCE [LARGE SCALE GENOMIC DNA]</scope>
    <source>
        <strain evidence="3 4">DSM 105074</strain>
    </source>
</reference>
<evidence type="ECO:0000256" key="1">
    <source>
        <dbReference type="SAM" id="SignalP"/>
    </source>
</evidence>
<organism evidence="3 4">
    <name type="scientific">Rhabdobacter roseus</name>
    <dbReference type="NCBI Taxonomy" id="1655419"/>
    <lineage>
        <taxon>Bacteria</taxon>
        <taxon>Pseudomonadati</taxon>
        <taxon>Bacteroidota</taxon>
        <taxon>Cytophagia</taxon>
        <taxon>Cytophagales</taxon>
        <taxon>Cytophagaceae</taxon>
        <taxon>Rhabdobacter</taxon>
    </lineage>
</organism>
<dbReference type="EMBL" id="JACHGF010000002">
    <property type="protein sequence ID" value="MBB5283327.1"/>
    <property type="molecule type" value="Genomic_DNA"/>
</dbReference>
<name>A0A840TNJ0_9BACT</name>
<dbReference type="RefSeq" id="WP_184172631.1">
    <property type="nucleotide sequence ID" value="NZ_JACHGF010000002.1"/>
</dbReference>
<proteinExistence type="predicted"/>
<protein>
    <recommendedName>
        <fullName evidence="2">Outer membrane protein beta-barrel domain-containing protein</fullName>
    </recommendedName>
</protein>
<evidence type="ECO:0000259" key="2">
    <source>
        <dbReference type="Pfam" id="PF13568"/>
    </source>
</evidence>
<keyword evidence="4" id="KW-1185">Reference proteome</keyword>
<comment type="caution">
    <text evidence="3">The sequence shown here is derived from an EMBL/GenBank/DDBJ whole genome shotgun (WGS) entry which is preliminary data.</text>
</comment>
<dbReference type="Pfam" id="PF13568">
    <property type="entry name" value="OMP_b-brl_2"/>
    <property type="match status" value="1"/>
</dbReference>
<dbReference type="InterPro" id="IPR025665">
    <property type="entry name" value="Beta-barrel_OMP_2"/>
</dbReference>
<dbReference type="AlphaFoldDB" id="A0A840TNJ0"/>